<sequence length="127" mass="14042">MGTMMELGSEDDPRASTFSLVDEDHTLGNSLRYILNHDPRVEFCGYSVPHPSENRVNIRIQTTGDPAKDVLKDALQDLMVMCQHIRKTFDTAVDQHKAAKGLGEVSMKSGVTEPSTSRSQASQHKAK</sequence>
<protein>
    <recommendedName>
        <fullName evidence="2">DNA-directed RNA polymerases I and III subunit RPAC2</fullName>
    </recommendedName>
</protein>
<dbReference type="Pfam" id="PF13656">
    <property type="entry name" value="RNA_pol_L_2"/>
    <property type="match status" value="1"/>
</dbReference>
<dbReference type="GO" id="GO:0003899">
    <property type="term" value="F:DNA-directed RNA polymerase activity"/>
    <property type="evidence" value="ECO:0007669"/>
    <property type="project" value="InterPro"/>
</dbReference>
<feature type="region of interest" description="Disordered" evidence="7">
    <location>
        <begin position="101"/>
        <end position="127"/>
    </location>
</feature>
<dbReference type="PANTHER" id="PTHR13946:SF28">
    <property type="entry name" value="DNA-DIRECTED RNA POLYMERASES I AND III SUBUNIT RPAC2"/>
    <property type="match status" value="1"/>
</dbReference>
<dbReference type="PROSITE" id="PS01154">
    <property type="entry name" value="RNA_POL_L_13KD"/>
    <property type="match status" value="1"/>
</dbReference>
<keyword evidence="3" id="KW-0240">DNA-directed RNA polymerase</keyword>
<dbReference type="InterPro" id="IPR008193">
    <property type="entry name" value="RNA_pol_Rpb11_13-16kDa_CS"/>
</dbReference>
<comment type="similarity">
    <text evidence="6">Belongs to the archaeal Rpo11/eukaryotic RPB11/RPC19 RNA polymerase subunit family.</text>
</comment>
<gene>
    <name evidence="9" type="ORF">GOP47_0008193</name>
</gene>
<dbReference type="PANTHER" id="PTHR13946">
    <property type="entry name" value="DNA-DIRECTED RNA POLYMERASE I,II,III"/>
    <property type="match status" value="1"/>
</dbReference>
<evidence type="ECO:0000313" key="10">
    <source>
        <dbReference type="Proteomes" id="UP000886520"/>
    </source>
</evidence>
<dbReference type="GO" id="GO:0006362">
    <property type="term" value="P:transcription elongation by RNA polymerase I"/>
    <property type="evidence" value="ECO:0007669"/>
    <property type="project" value="TreeGrafter"/>
</dbReference>
<evidence type="ECO:0000256" key="2">
    <source>
        <dbReference type="ARBA" id="ARBA00022079"/>
    </source>
</evidence>
<dbReference type="SUPFAM" id="SSF55257">
    <property type="entry name" value="RBP11-like subunits of RNA polymerase"/>
    <property type="match status" value="1"/>
</dbReference>
<dbReference type="AlphaFoldDB" id="A0A9D4UYV2"/>
<dbReference type="EMBL" id="JABFUD020000008">
    <property type="protein sequence ID" value="KAI5076128.1"/>
    <property type="molecule type" value="Genomic_DNA"/>
</dbReference>
<dbReference type="Proteomes" id="UP000886520">
    <property type="component" value="Chromosome 8"/>
</dbReference>
<name>A0A9D4UYV2_ADICA</name>
<evidence type="ECO:0000259" key="8">
    <source>
        <dbReference type="Pfam" id="PF13656"/>
    </source>
</evidence>
<feature type="domain" description="DNA-directed RNA polymerase RBP11-like dimerisation" evidence="8">
    <location>
        <begin position="16"/>
        <end position="87"/>
    </location>
</feature>
<dbReference type="InterPro" id="IPR009025">
    <property type="entry name" value="RBP11-like_dimer"/>
</dbReference>
<evidence type="ECO:0000256" key="5">
    <source>
        <dbReference type="ARBA" id="ARBA00023242"/>
    </source>
</evidence>
<proteinExistence type="inferred from homology"/>
<evidence type="ECO:0000256" key="1">
    <source>
        <dbReference type="ARBA" id="ARBA00004123"/>
    </source>
</evidence>
<evidence type="ECO:0000256" key="3">
    <source>
        <dbReference type="ARBA" id="ARBA00022478"/>
    </source>
</evidence>
<keyword evidence="4" id="KW-0804">Transcription</keyword>
<accession>A0A9D4UYV2</accession>
<evidence type="ECO:0000256" key="7">
    <source>
        <dbReference type="SAM" id="MobiDB-lite"/>
    </source>
</evidence>
<comment type="subcellular location">
    <subcellularLocation>
        <location evidence="1">Nucleus</location>
    </subcellularLocation>
</comment>
<evidence type="ECO:0000256" key="6">
    <source>
        <dbReference type="ARBA" id="ARBA00025751"/>
    </source>
</evidence>
<dbReference type="InterPro" id="IPR036603">
    <property type="entry name" value="RBP11-like"/>
</dbReference>
<keyword evidence="5" id="KW-0539">Nucleus</keyword>
<dbReference type="InterPro" id="IPR022905">
    <property type="entry name" value="Rpo11-like"/>
</dbReference>
<dbReference type="GO" id="GO:0003677">
    <property type="term" value="F:DNA binding"/>
    <property type="evidence" value="ECO:0007669"/>
    <property type="project" value="InterPro"/>
</dbReference>
<dbReference type="InterPro" id="IPR033898">
    <property type="entry name" value="RNAP_AC19"/>
</dbReference>
<dbReference type="FunFam" id="3.30.1360.10:FF:000006">
    <property type="entry name" value="DNA-directed RNA polymerases I and III subunit RPAC2"/>
    <property type="match status" value="1"/>
</dbReference>
<evidence type="ECO:0000313" key="9">
    <source>
        <dbReference type="EMBL" id="KAI5076128.1"/>
    </source>
</evidence>
<dbReference type="GO" id="GO:0005666">
    <property type="term" value="C:RNA polymerase III complex"/>
    <property type="evidence" value="ECO:0007669"/>
    <property type="project" value="TreeGrafter"/>
</dbReference>
<dbReference type="OrthoDB" id="510325at2759"/>
<organism evidence="9 10">
    <name type="scientific">Adiantum capillus-veneris</name>
    <name type="common">Maidenhair fern</name>
    <dbReference type="NCBI Taxonomy" id="13818"/>
    <lineage>
        <taxon>Eukaryota</taxon>
        <taxon>Viridiplantae</taxon>
        <taxon>Streptophyta</taxon>
        <taxon>Embryophyta</taxon>
        <taxon>Tracheophyta</taxon>
        <taxon>Polypodiopsida</taxon>
        <taxon>Polypodiidae</taxon>
        <taxon>Polypodiales</taxon>
        <taxon>Pteridineae</taxon>
        <taxon>Pteridaceae</taxon>
        <taxon>Vittarioideae</taxon>
        <taxon>Adiantum</taxon>
    </lineage>
</organism>
<comment type="caution">
    <text evidence="9">The sequence shown here is derived from an EMBL/GenBank/DDBJ whole genome shotgun (WGS) entry which is preliminary data.</text>
</comment>
<reference evidence="9" key="1">
    <citation type="submission" date="2021-01" db="EMBL/GenBank/DDBJ databases">
        <title>Adiantum capillus-veneris genome.</title>
        <authorList>
            <person name="Fang Y."/>
            <person name="Liao Q."/>
        </authorList>
    </citation>
    <scope>NUCLEOTIDE SEQUENCE</scope>
    <source>
        <strain evidence="9">H3</strain>
        <tissue evidence="9">Leaf</tissue>
    </source>
</reference>
<evidence type="ECO:0000256" key="4">
    <source>
        <dbReference type="ARBA" id="ARBA00023163"/>
    </source>
</evidence>
<dbReference type="GO" id="GO:0006383">
    <property type="term" value="P:transcription by RNA polymerase III"/>
    <property type="evidence" value="ECO:0007669"/>
    <property type="project" value="TreeGrafter"/>
</dbReference>
<dbReference type="Gene3D" id="3.30.1360.10">
    <property type="entry name" value="RNA polymerase, RBP11-like subunit"/>
    <property type="match status" value="1"/>
</dbReference>
<dbReference type="GO" id="GO:0046983">
    <property type="term" value="F:protein dimerization activity"/>
    <property type="evidence" value="ECO:0007669"/>
    <property type="project" value="InterPro"/>
</dbReference>
<keyword evidence="10" id="KW-1185">Reference proteome</keyword>
<dbReference type="CDD" id="cd07029">
    <property type="entry name" value="RNAP_I_III_AC19"/>
    <property type="match status" value="1"/>
</dbReference>
<dbReference type="HAMAP" id="MF_00261">
    <property type="entry name" value="RNApol_arch_Rpo11"/>
    <property type="match status" value="1"/>
</dbReference>
<feature type="compositionally biased region" description="Polar residues" evidence="7">
    <location>
        <begin position="112"/>
        <end position="127"/>
    </location>
</feature>
<dbReference type="GO" id="GO:0005736">
    <property type="term" value="C:RNA polymerase I complex"/>
    <property type="evidence" value="ECO:0007669"/>
    <property type="project" value="TreeGrafter"/>
</dbReference>